<dbReference type="PANTHER" id="PTHR45333">
    <property type="entry name" value="MEMBRANE PROTEIN-RELATED"/>
    <property type="match status" value="1"/>
</dbReference>
<dbReference type="InterPro" id="IPR019775">
    <property type="entry name" value="WD40_repeat_CS"/>
</dbReference>
<dbReference type="AlphaFoldDB" id="A0CE92"/>
<dbReference type="STRING" id="5888.A0CE92"/>
<dbReference type="InterPro" id="IPR036322">
    <property type="entry name" value="WD40_repeat_dom_sf"/>
</dbReference>
<dbReference type="Pfam" id="PF00400">
    <property type="entry name" value="WD40"/>
    <property type="match status" value="3"/>
</dbReference>
<feature type="repeat" description="WD" evidence="3">
    <location>
        <begin position="665"/>
        <end position="706"/>
    </location>
</feature>
<dbReference type="SMART" id="SM00320">
    <property type="entry name" value="WD40"/>
    <property type="match status" value="4"/>
</dbReference>
<dbReference type="OMA" id="NEDWINL"/>
<keyword evidence="6" id="KW-1185">Reference proteome</keyword>
<evidence type="ECO:0000256" key="2">
    <source>
        <dbReference type="ARBA" id="ARBA00022737"/>
    </source>
</evidence>
<evidence type="ECO:0000313" key="5">
    <source>
        <dbReference type="EMBL" id="CAK69109.1"/>
    </source>
</evidence>
<feature type="coiled-coil region" evidence="4">
    <location>
        <begin position="313"/>
        <end position="343"/>
    </location>
</feature>
<keyword evidence="4" id="KW-0175">Coiled coil</keyword>
<dbReference type="Gene3D" id="2.130.10.10">
    <property type="entry name" value="YVTN repeat-like/Quinoprotein amine dehydrogenase"/>
    <property type="match status" value="1"/>
</dbReference>
<dbReference type="HOGENOM" id="CLU_019203_1_0_1"/>
<feature type="repeat" description="WD" evidence="3">
    <location>
        <begin position="620"/>
        <end position="651"/>
    </location>
</feature>
<dbReference type="PROSITE" id="PS50082">
    <property type="entry name" value="WD_REPEATS_2"/>
    <property type="match status" value="3"/>
</dbReference>
<dbReference type="OrthoDB" id="71437at2759"/>
<dbReference type="KEGG" id="ptm:GSPATT00037545001"/>
<name>A0CE92_PARTE</name>
<dbReference type="PROSITE" id="PS00678">
    <property type="entry name" value="WD_REPEATS_1"/>
    <property type="match status" value="1"/>
</dbReference>
<evidence type="ECO:0000256" key="4">
    <source>
        <dbReference type="SAM" id="Coils"/>
    </source>
</evidence>
<dbReference type="PANTHER" id="PTHR45333:SF1">
    <property type="entry name" value="CHROMOSOME UNDETERMINED SCAFFOLD_625, WHOLE GENOME SHOTGUN SEQUENCE"/>
    <property type="match status" value="1"/>
</dbReference>
<gene>
    <name evidence="5" type="ORF">GSPATT00037545001</name>
</gene>
<dbReference type="SUPFAM" id="SSF50978">
    <property type="entry name" value="WD40 repeat-like"/>
    <property type="match status" value="1"/>
</dbReference>
<evidence type="ECO:0000256" key="3">
    <source>
        <dbReference type="PROSITE-ProRule" id="PRU00221"/>
    </source>
</evidence>
<accession>A0CE92</accession>
<evidence type="ECO:0000256" key="1">
    <source>
        <dbReference type="ARBA" id="ARBA00022574"/>
    </source>
</evidence>
<dbReference type="InterPro" id="IPR001680">
    <property type="entry name" value="WD40_rpt"/>
</dbReference>
<dbReference type="eggNOG" id="KOG0279">
    <property type="taxonomic scope" value="Eukaryota"/>
</dbReference>
<dbReference type="GeneID" id="5022291"/>
<dbReference type="EMBL" id="CT868064">
    <property type="protein sequence ID" value="CAK69109.1"/>
    <property type="molecule type" value="Genomic_DNA"/>
</dbReference>
<evidence type="ECO:0000313" key="6">
    <source>
        <dbReference type="Proteomes" id="UP000000600"/>
    </source>
</evidence>
<organism evidence="5 6">
    <name type="scientific">Paramecium tetraurelia</name>
    <dbReference type="NCBI Taxonomy" id="5888"/>
    <lineage>
        <taxon>Eukaryota</taxon>
        <taxon>Sar</taxon>
        <taxon>Alveolata</taxon>
        <taxon>Ciliophora</taxon>
        <taxon>Intramacronucleata</taxon>
        <taxon>Oligohymenophorea</taxon>
        <taxon>Peniculida</taxon>
        <taxon>Parameciidae</taxon>
        <taxon>Paramecium</taxon>
    </lineage>
</organism>
<dbReference type="InParanoid" id="A0CE92"/>
<dbReference type="RefSeq" id="XP_001436506.1">
    <property type="nucleotide sequence ID" value="XM_001436469.1"/>
</dbReference>
<dbReference type="InterPro" id="IPR015943">
    <property type="entry name" value="WD40/YVTN_repeat-like_dom_sf"/>
</dbReference>
<feature type="repeat" description="WD" evidence="3">
    <location>
        <begin position="576"/>
        <end position="609"/>
    </location>
</feature>
<dbReference type="Proteomes" id="UP000000600">
    <property type="component" value="Unassembled WGS sequence"/>
</dbReference>
<proteinExistence type="predicted"/>
<reference evidence="5 6" key="1">
    <citation type="journal article" date="2006" name="Nature">
        <title>Global trends of whole-genome duplications revealed by the ciliate Paramecium tetraurelia.</title>
        <authorList>
            <consortium name="Genoscope"/>
            <person name="Aury J.-M."/>
            <person name="Jaillon O."/>
            <person name="Duret L."/>
            <person name="Noel B."/>
            <person name="Jubin C."/>
            <person name="Porcel B.M."/>
            <person name="Segurens B."/>
            <person name="Daubin V."/>
            <person name="Anthouard V."/>
            <person name="Aiach N."/>
            <person name="Arnaiz O."/>
            <person name="Billaut A."/>
            <person name="Beisson J."/>
            <person name="Blanc I."/>
            <person name="Bouhouche K."/>
            <person name="Camara F."/>
            <person name="Duharcourt S."/>
            <person name="Guigo R."/>
            <person name="Gogendeau D."/>
            <person name="Katinka M."/>
            <person name="Keller A.-M."/>
            <person name="Kissmehl R."/>
            <person name="Klotz C."/>
            <person name="Koll F."/>
            <person name="Le Moue A."/>
            <person name="Lepere C."/>
            <person name="Malinsky S."/>
            <person name="Nowacki M."/>
            <person name="Nowak J.K."/>
            <person name="Plattner H."/>
            <person name="Poulain J."/>
            <person name="Ruiz F."/>
            <person name="Serrano V."/>
            <person name="Zagulski M."/>
            <person name="Dessen P."/>
            <person name="Betermier M."/>
            <person name="Weissenbach J."/>
            <person name="Scarpelli C."/>
            <person name="Schachter V."/>
            <person name="Sperling L."/>
            <person name="Meyer E."/>
            <person name="Cohen J."/>
            <person name="Wincker P."/>
        </authorList>
    </citation>
    <scope>NUCLEOTIDE SEQUENCE [LARGE SCALE GENOMIC DNA]</scope>
    <source>
        <strain evidence="5 6">Stock d4-2</strain>
    </source>
</reference>
<keyword evidence="1 3" id="KW-0853">WD repeat</keyword>
<keyword evidence="2" id="KW-0677">Repeat</keyword>
<sequence>MDQIYIIFSQNRYTPVGQTLIIESYQVNSQTINFDNLFFFAQMSSQLIKVECPIHNSEAIAINLDPNIQLPEMMQCIYCLVGSTYRSIVPIRDIKNIFENFITLQQQKSDEINQLKRTYLMQLLDNLCKMKQEVNDFIDNGINIIQTQLQFDKREEEGVMKEREFGVTGIDQQVKQIIEYQYSYCQQQKILNDLNWAQSLSEVLQQINNFEGIQNCLDLLRDFKNEYQMKNEINIVGKLLLNESDPEILRGSSSETPKLNIVCQQHQKEIIMIDMNENIEKSMRLCCIECMPETYWSLTKCKEKWKTFEQKKRAYLQQQIFDMEAQYEQIREQNKKIEQQIIEQLKGVRVQFENALAINKRKILSNINMVNEDWINLSQDDILERVEILIKTEESQNQMIHSEYQQFSDFALKLLQEQVKELKVQQQNLYDNLRSTLCHSQEISKSASSSDQNCLNDIYYQINENGSSSKNTQKLYELTQIQSYDIGSDLIKKNQRKETDSAFSSPKNNGFEDVQIDMDFEEKQSIQYQIISKYQQVQNCYAISVNFDQTIMISGCSNDIAIWEFNNGKIKHIQNLQGHSNQVISLQFSADKNEFISGSTDKSIRYWQLINSIWLCKQVLLGHKRQIDCLLMSNNNNQIISCSCDKTIRIWIKNQQSQWFQVQTLTNHSAYVRCISLSKSQNLLVSCGEDKMILIWELNKSKVWNLKQSIKNDDFGYRICFIDEIKIAWQPRSQNKTYFYEYDTKTNQFELDKHHITLQHSSEGYQNFFPSIYNEQKQVLINKHGQFVYIMKMNVSHSLEISQVIDIGHYCNYGSLTNDGQFLVIWDEKSKCLQVRQATF</sequence>
<protein>
    <submittedName>
        <fullName evidence="5">Uncharacterized protein</fullName>
    </submittedName>
</protein>
<dbReference type="PROSITE" id="PS50294">
    <property type="entry name" value="WD_REPEATS_REGION"/>
    <property type="match status" value="3"/>
</dbReference>